<dbReference type="CDD" id="cd03109">
    <property type="entry name" value="DTBS"/>
    <property type="match status" value="1"/>
</dbReference>
<dbReference type="Proteomes" id="UP000182235">
    <property type="component" value="Unassembled WGS sequence"/>
</dbReference>
<dbReference type="STRING" id="1447872.A0A1J9QJA2"/>
<dbReference type="Pfam" id="PF00202">
    <property type="entry name" value="Aminotran_3"/>
    <property type="match status" value="2"/>
</dbReference>
<dbReference type="PANTHER" id="PTHR42684:SF3">
    <property type="entry name" value="ADENOSYLMETHIONINE-8-AMINO-7-OXONONANOATE AMINOTRANSFERASE"/>
    <property type="match status" value="1"/>
</dbReference>
<keyword evidence="7" id="KW-1185">Reference proteome</keyword>
<dbReference type="InterPro" id="IPR004472">
    <property type="entry name" value="DTB_synth_BioD"/>
</dbReference>
<dbReference type="Gene3D" id="3.40.50.300">
    <property type="entry name" value="P-loop containing nucleotide triphosphate hydrolases"/>
    <property type="match status" value="1"/>
</dbReference>
<evidence type="ECO:0000256" key="5">
    <source>
        <dbReference type="SAM" id="MobiDB-lite"/>
    </source>
</evidence>
<dbReference type="Gene3D" id="3.40.640.10">
    <property type="entry name" value="Type I PLP-dependent aspartate aminotransferase-like (Major domain)"/>
    <property type="match status" value="1"/>
</dbReference>
<dbReference type="GO" id="GO:0005739">
    <property type="term" value="C:mitochondrion"/>
    <property type="evidence" value="ECO:0007669"/>
    <property type="project" value="UniProtKB-SubCell"/>
</dbReference>
<dbReference type="InterPro" id="IPR015422">
    <property type="entry name" value="PyrdxlP-dep_Trfase_small"/>
</dbReference>
<dbReference type="InterPro" id="IPR015421">
    <property type="entry name" value="PyrdxlP-dep_Trfase_major"/>
</dbReference>
<dbReference type="GO" id="GO:0005524">
    <property type="term" value="F:ATP binding"/>
    <property type="evidence" value="ECO:0007669"/>
    <property type="project" value="InterPro"/>
</dbReference>
<dbReference type="GO" id="GO:0000287">
    <property type="term" value="F:magnesium ion binding"/>
    <property type="evidence" value="ECO:0007669"/>
    <property type="project" value="InterPro"/>
</dbReference>
<dbReference type="GO" id="GO:0009102">
    <property type="term" value="P:biotin biosynthetic process"/>
    <property type="evidence" value="ECO:0007669"/>
    <property type="project" value="UniProtKB-UniPathway"/>
</dbReference>
<dbReference type="SUPFAM" id="SSF52540">
    <property type="entry name" value="P-loop containing nucleoside triphosphate hydrolases"/>
    <property type="match status" value="1"/>
</dbReference>
<dbReference type="FunFam" id="3.90.1150.10:FF:000080">
    <property type="entry name" value="Bifunctional dethiobiotin synthetase/adenosylmethionine-8-amino-7-oxononanoate aminotransferase"/>
    <property type="match status" value="1"/>
</dbReference>
<dbReference type="InterPro" id="IPR005814">
    <property type="entry name" value="Aminotrans_3"/>
</dbReference>
<gene>
    <name evidence="6" type="ORF">AJ78_03554</name>
</gene>
<keyword evidence="2" id="KW-0032">Aminotransferase</keyword>
<comment type="subcellular location">
    <subcellularLocation>
        <location evidence="1">Mitochondrion</location>
    </subcellularLocation>
</comment>
<comment type="caution">
    <text evidence="6">The sequence shown here is derived from an EMBL/GenBank/DDBJ whole genome shotgun (WGS) entry which is preliminary data.</text>
</comment>
<dbReference type="GO" id="GO:0004015">
    <property type="term" value="F:adenosylmethionine-8-amino-7-oxononanoate transaminase activity"/>
    <property type="evidence" value="ECO:0007669"/>
    <property type="project" value="TreeGrafter"/>
</dbReference>
<dbReference type="PANTHER" id="PTHR42684">
    <property type="entry name" value="ADENOSYLMETHIONINE-8-AMINO-7-OXONONANOATE AMINOTRANSFERASE"/>
    <property type="match status" value="1"/>
</dbReference>
<evidence type="ECO:0000256" key="1">
    <source>
        <dbReference type="ARBA" id="ARBA00004173"/>
    </source>
</evidence>
<dbReference type="GO" id="GO:0004141">
    <property type="term" value="F:dethiobiotin synthase activity"/>
    <property type="evidence" value="ECO:0007669"/>
    <property type="project" value="InterPro"/>
</dbReference>
<evidence type="ECO:0000313" key="6">
    <source>
        <dbReference type="EMBL" id="OJD16263.1"/>
    </source>
</evidence>
<dbReference type="PROSITE" id="PS00600">
    <property type="entry name" value="AA_TRANSFER_CLASS_3"/>
    <property type="match status" value="1"/>
</dbReference>
<dbReference type="Pfam" id="PF13500">
    <property type="entry name" value="AAA_26"/>
    <property type="match status" value="1"/>
</dbReference>
<feature type="region of interest" description="Disordered" evidence="5">
    <location>
        <begin position="209"/>
        <end position="232"/>
    </location>
</feature>
<keyword evidence="3" id="KW-0808">Transferase</keyword>
<dbReference type="InterPro" id="IPR049704">
    <property type="entry name" value="Aminotrans_3_PPA_site"/>
</dbReference>
<evidence type="ECO:0000256" key="3">
    <source>
        <dbReference type="ARBA" id="ARBA00022679"/>
    </source>
</evidence>
<protein>
    <submittedName>
        <fullName evidence="6">Dethiobiotin synthase</fullName>
    </submittedName>
</protein>
<dbReference type="OrthoDB" id="425114at2759"/>
<accession>A0A1J9QJA2</accession>
<keyword evidence="4" id="KW-0663">Pyridoxal phosphate</keyword>
<dbReference type="UniPathway" id="UPA00078"/>
<proteinExistence type="inferred from homology"/>
<name>A0A1J9QJA2_9EURO</name>
<dbReference type="InterPro" id="IPR015424">
    <property type="entry name" value="PyrdxlP-dep_Trfase"/>
</dbReference>
<dbReference type="EMBL" id="LGRN01000116">
    <property type="protein sequence ID" value="OJD16263.1"/>
    <property type="molecule type" value="Genomic_DNA"/>
</dbReference>
<reference evidence="6 7" key="1">
    <citation type="submission" date="2015-07" db="EMBL/GenBank/DDBJ databases">
        <title>Emmonsia species relationships and genome sequence.</title>
        <authorList>
            <consortium name="The Broad Institute Genomics Platform"/>
            <person name="Cuomo C.A."/>
            <person name="Munoz J.F."/>
            <person name="Imamovic A."/>
            <person name="Priest M.E."/>
            <person name="Young S."/>
            <person name="Clay O.K."/>
            <person name="McEwen J.G."/>
        </authorList>
    </citation>
    <scope>NUCLEOTIDE SEQUENCE [LARGE SCALE GENOMIC DNA]</scope>
    <source>
        <strain evidence="6 7">UAMH 9510</strain>
    </source>
</reference>
<evidence type="ECO:0000256" key="2">
    <source>
        <dbReference type="ARBA" id="ARBA00022576"/>
    </source>
</evidence>
<dbReference type="InterPro" id="IPR027417">
    <property type="entry name" value="P-loop_NTPase"/>
</dbReference>
<dbReference type="AlphaFoldDB" id="A0A1J9QJA2"/>
<evidence type="ECO:0000313" key="7">
    <source>
        <dbReference type="Proteomes" id="UP000182235"/>
    </source>
</evidence>
<dbReference type="Gene3D" id="3.90.1150.10">
    <property type="entry name" value="Aspartate Aminotransferase, domain 1"/>
    <property type="match status" value="1"/>
</dbReference>
<evidence type="ECO:0000256" key="4">
    <source>
        <dbReference type="ARBA" id="ARBA00022898"/>
    </source>
</evidence>
<organism evidence="6 7">
    <name type="scientific">Emergomyces pasteurianus Ep9510</name>
    <dbReference type="NCBI Taxonomy" id="1447872"/>
    <lineage>
        <taxon>Eukaryota</taxon>
        <taxon>Fungi</taxon>
        <taxon>Dikarya</taxon>
        <taxon>Ascomycota</taxon>
        <taxon>Pezizomycotina</taxon>
        <taxon>Eurotiomycetes</taxon>
        <taxon>Eurotiomycetidae</taxon>
        <taxon>Onygenales</taxon>
        <taxon>Ajellomycetaceae</taxon>
        <taxon>Emergomyces</taxon>
    </lineage>
</organism>
<dbReference type="VEuPathDB" id="FungiDB:AJ78_03554"/>
<dbReference type="HAMAP" id="MF_00336">
    <property type="entry name" value="BioD"/>
    <property type="match status" value="1"/>
</dbReference>
<dbReference type="GO" id="GO:0030170">
    <property type="term" value="F:pyridoxal phosphate binding"/>
    <property type="evidence" value="ECO:0007669"/>
    <property type="project" value="InterPro"/>
</dbReference>
<dbReference type="SUPFAM" id="SSF53383">
    <property type="entry name" value="PLP-dependent transferases"/>
    <property type="match status" value="1"/>
</dbReference>
<sequence>MARVGAFLSKHLQAYQVYGANTSVGKTIFSSLIYKAHKVSKPKVNHWYLKPVSTGPDYERDDRHISCFARHVSSKCLYSFDLPVSPHLAAVGKKCPRDREIVEAVSQTLDGWAQHGPGLALVETAGGVLSPGPNGTLQSDLYRPLRLPVVLVADSRLGGISASIAAYESLKLRGYDIDAIAVLEDNYYQNHAYLEEFFSSGQKLPVLSIPQPPSKQLRDNGSPAASDEQEMSKYYDEQVKKLATETHAPLSRFLEGLSEKHHSRLSKLESMPHRAHTSIWYPFTQHQSIGPKDIMVIDSAYGDCFQTTKGYSAESSSKLTPPNIERAQNGASNVLRPTFDGSASWWTQGLGHGNPELSLEAAYAAGRYGHVIFPSAVHEPALSLAESLIKKVGNPRLKRAFYSDNGSTGMEVAVKMALRAACKRYNWDSTKEDVEILGLRGSYHGDTIGTMDLSEPSTYNKKVEWYRGRGHWFDFPTVKMVRGNWIVEIPAELKKSLGANAEFPTLQSIFDLAQREKSETGRRYKTYIKKSLEKLVRQDGRKFGALIMEPVILGAGGMLFADPLFQHAMVEVIRENPDLIGQGHTLPMSDHTWSGLPVIFDEVFTGLYRLGRASSASFLETHADISVHAKLLTGGLLPLCITLASNEIFDAFSSPHKVDALLHGHSYTAHPVGCQVAEASLRMLTSMNATRYGQIQLHGIQKNGQSPVQIANGNLQKPVGDQADQVKIHSDREHDRRESPRQIWSSWSDQLVRDLSDSEHVEATFALGTVLSINLRNQDGGGYDSNAAADLQRRLGETNSDGFNIHSRVLGNVLYLMCDLTSDLDELATIEKAVRAALL</sequence>